<dbReference type="EMBL" id="CAJOBH010070179">
    <property type="protein sequence ID" value="CAF4468147.1"/>
    <property type="molecule type" value="Genomic_DNA"/>
</dbReference>
<dbReference type="EMBL" id="CAJOBJ010128490">
    <property type="protein sequence ID" value="CAF4710507.1"/>
    <property type="molecule type" value="Genomic_DNA"/>
</dbReference>
<evidence type="ECO:0000313" key="7">
    <source>
        <dbReference type="Proteomes" id="UP000681720"/>
    </source>
</evidence>
<accession>A0A8S3AZF8</accession>
<gene>
    <name evidence="1" type="ORF">BYL167_LOCUS34529</name>
    <name evidence="2" type="ORF">BYL167_LOCUS35877</name>
    <name evidence="5" type="ORF">GIL414_LOCUS43430</name>
    <name evidence="6" type="ORF">GIL414_LOCUS45319</name>
    <name evidence="3" type="ORF">SMN809_LOCUS38729</name>
    <name evidence="4" type="ORF">SMN809_LOCUS39362</name>
</gene>
<protein>
    <submittedName>
        <fullName evidence="6">Uncharacterized protein</fullName>
    </submittedName>
</protein>
<dbReference type="EMBL" id="CAJOBI010105466">
    <property type="protein sequence ID" value="CAF4608115.1"/>
    <property type="molecule type" value="Genomic_DNA"/>
</dbReference>
<dbReference type="EMBL" id="CAJOBJ010139106">
    <property type="protein sequence ID" value="CAF4755178.1"/>
    <property type="molecule type" value="Genomic_DNA"/>
</dbReference>
<dbReference type="Proteomes" id="UP000681720">
    <property type="component" value="Unassembled WGS sequence"/>
</dbReference>
<proteinExistence type="predicted"/>
<dbReference type="Proteomes" id="UP000681967">
    <property type="component" value="Unassembled WGS sequence"/>
</dbReference>
<feature type="non-terminal residue" evidence="6">
    <location>
        <position position="76"/>
    </location>
</feature>
<organism evidence="6 7">
    <name type="scientific">Rotaria magnacalcarata</name>
    <dbReference type="NCBI Taxonomy" id="392030"/>
    <lineage>
        <taxon>Eukaryota</taxon>
        <taxon>Metazoa</taxon>
        <taxon>Spiralia</taxon>
        <taxon>Gnathifera</taxon>
        <taxon>Rotifera</taxon>
        <taxon>Eurotatoria</taxon>
        <taxon>Bdelloidea</taxon>
        <taxon>Philodinida</taxon>
        <taxon>Philodinidae</taxon>
        <taxon>Rotaria</taxon>
    </lineage>
</organism>
<dbReference type="AlphaFoldDB" id="A0A8S3AZF8"/>
<feature type="non-terminal residue" evidence="6">
    <location>
        <position position="1"/>
    </location>
</feature>
<comment type="caution">
    <text evidence="6">The sequence shown here is derived from an EMBL/GenBank/DDBJ whole genome shotgun (WGS) entry which is preliminary data.</text>
</comment>
<evidence type="ECO:0000313" key="1">
    <source>
        <dbReference type="EMBL" id="CAF4468147.1"/>
    </source>
</evidence>
<name>A0A8S3AZF8_9BILA</name>
<evidence type="ECO:0000313" key="3">
    <source>
        <dbReference type="EMBL" id="CAF4592077.1"/>
    </source>
</evidence>
<dbReference type="EMBL" id="CAJOBH010076771">
    <property type="protein sequence ID" value="CAF4497992.1"/>
    <property type="molecule type" value="Genomic_DNA"/>
</dbReference>
<sequence>IRTFVRNQVLARLQQLSGKNPIFRIPLEIGAASAAANGLTLYKSAQVALLADLSSDFGDTRGTDGLGKFKLTSRSA</sequence>
<evidence type="ECO:0000313" key="2">
    <source>
        <dbReference type="EMBL" id="CAF4497992.1"/>
    </source>
</evidence>
<evidence type="ECO:0000313" key="4">
    <source>
        <dbReference type="EMBL" id="CAF4608115.1"/>
    </source>
</evidence>
<dbReference type="Proteomes" id="UP000676336">
    <property type="component" value="Unassembled WGS sequence"/>
</dbReference>
<evidence type="ECO:0000313" key="5">
    <source>
        <dbReference type="EMBL" id="CAF4710507.1"/>
    </source>
</evidence>
<dbReference type="EMBL" id="CAJOBI010101969">
    <property type="protein sequence ID" value="CAF4592077.1"/>
    <property type="molecule type" value="Genomic_DNA"/>
</dbReference>
<reference evidence="6" key="1">
    <citation type="submission" date="2021-02" db="EMBL/GenBank/DDBJ databases">
        <authorList>
            <person name="Nowell W R."/>
        </authorList>
    </citation>
    <scope>NUCLEOTIDE SEQUENCE</scope>
</reference>
<evidence type="ECO:0000313" key="6">
    <source>
        <dbReference type="EMBL" id="CAF4755178.1"/>
    </source>
</evidence>